<feature type="domain" description="Phage shock protein PspC N-terminal" evidence="9">
    <location>
        <begin position="15"/>
        <end position="71"/>
    </location>
</feature>
<evidence type="ECO:0000256" key="6">
    <source>
        <dbReference type="SAM" id="Coils"/>
    </source>
</evidence>
<sequence>MSNNSKFRTGFLAEMRRYPGDGWISGVCAGIADYFDWKLKLVRLVVVLLAIFTAFWAVFVIYAVLWYLMDDGDQLPGPRPKWNDYTPPAPSAPTGGGGSGGTATVSTDLREIKERFSRLDERLRRMEETALSKDDALKREIEKLERDEKS</sequence>
<keyword evidence="11" id="KW-1185">Reference proteome</keyword>
<keyword evidence="6" id="KW-0175">Coiled coil</keyword>
<evidence type="ECO:0000313" key="10">
    <source>
        <dbReference type="EMBL" id="ROH89569.1"/>
    </source>
</evidence>
<accession>A0A3N0VA39</accession>
<evidence type="ECO:0000313" key="11">
    <source>
        <dbReference type="Proteomes" id="UP000282106"/>
    </source>
</evidence>
<dbReference type="GO" id="GO:0005886">
    <property type="term" value="C:plasma membrane"/>
    <property type="evidence" value="ECO:0007669"/>
    <property type="project" value="UniProtKB-SubCell"/>
</dbReference>
<evidence type="ECO:0000259" key="9">
    <source>
        <dbReference type="Pfam" id="PF04024"/>
    </source>
</evidence>
<keyword evidence="3 8" id="KW-0812">Transmembrane</keyword>
<dbReference type="AlphaFoldDB" id="A0A3N0VA39"/>
<dbReference type="InterPro" id="IPR007168">
    <property type="entry name" value="Phageshock_PspC_N"/>
</dbReference>
<protein>
    <submittedName>
        <fullName evidence="10">PspC domain-containing protein</fullName>
    </submittedName>
</protein>
<organism evidence="10 11">
    <name type="scientific">Stagnimonas aquatica</name>
    <dbReference type="NCBI Taxonomy" id="2689987"/>
    <lineage>
        <taxon>Bacteria</taxon>
        <taxon>Pseudomonadati</taxon>
        <taxon>Pseudomonadota</taxon>
        <taxon>Gammaproteobacteria</taxon>
        <taxon>Nevskiales</taxon>
        <taxon>Nevskiaceae</taxon>
        <taxon>Stagnimonas</taxon>
    </lineage>
</organism>
<keyword evidence="4 8" id="KW-1133">Transmembrane helix</keyword>
<evidence type="ECO:0000256" key="8">
    <source>
        <dbReference type="SAM" id="Phobius"/>
    </source>
</evidence>
<evidence type="ECO:0000256" key="2">
    <source>
        <dbReference type="ARBA" id="ARBA00022475"/>
    </source>
</evidence>
<evidence type="ECO:0000256" key="7">
    <source>
        <dbReference type="SAM" id="MobiDB-lite"/>
    </source>
</evidence>
<dbReference type="InterPro" id="IPR052027">
    <property type="entry name" value="PspC"/>
</dbReference>
<keyword evidence="2" id="KW-1003">Cell membrane</keyword>
<dbReference type="PANTHER" id="PTHR33885">
    <property type="entry name" value="PHAGE SHOCK PROTEIN C"/>
    <property type="match status" value="1"/>
</dbReference>
<feature type="coiled-coil region" evidence="6">
    <location>
        <begin position="109"/>
        <end position="147"/>
    </location>
</feature>
<evidence type="ECO:0000256" key="3">
    <source>
        <dbReference type="ARBA" id="ARBA00022692"/>
    </source>
</evidence>
<evidence type="ECO:0000256" key="5">
    <source>
        <dbReference type="ARBA" id="ARBA00023136"/>
    </source>
</evidence>
<gene>
    <name evidence="10" type="ORF">ED208_10600</name>
</gene>
<feature type="transmembrane region" description="Helical" evidence="8">
    <location>
        <begin position="44"/>
        <end position="69"/>
    </location>
</feature>
<dbReference type="RefSeq" id="WP_123211866.1">
    <property type="nucleotide sequence ID" value="NZ_RJVO01000004.1"/>
</dbReference>
<comment type="subcellular location">
    <subcellularLocation>
        <location evidence="1">Cell membrane</location>
        <topology evidence="1">Single-pass membrane protein</topology>
    </subcellularLocation>
</comment>
<dbReference type="EMBL" id="RJVO01000004">
    <property type="protein sequence ID" value="ROH89569.1"/>
    <property type="molecule type" value="Genomic_DNA"/>
</dbReference>
<keyword evidence="5 8" id="KW-0472">Membrane</keyword>
<proteinExistence type="predicted"/>
<name>A0A3N0VA39_9GAMM</name>
<reference evidence="10 11" key="1">
    <citation type="submission" date="2018-10" db="EMBL/GenBank/DDBJ databases">
        <authorList>
            <person name="Chen W.-M."/>
        </authorList>
    </citation>
    <scope>NUCLEOTIDE SEQUENCE [LARGE SCALE GENOMIC DNA]</scope>
    <source>
        <strain evidence="10 11">THS-13</strain>
    </source>
</reference>
<evidence type="ECO:0000256" key="4">
    <source>
        <dbReference type="ARBA" id="ARBA00022989"/>
    </source>
</evidence>
<evidence type="ECO:0000256" key="1">
    <source>
        <dbReference type="ARBA" id="ARBA00004162"/>
    </source>
</evidence>
<dbReference type="Pfam" id="PF04024">
    <property type="entry name" value="PspC"/>
    <property type="match status" value="1"/>
</dbReference>
<dbReference type="Proteomes" id="UP000282106">
    <property type="component" value="Unassembled WGS sequence"/>
</dbReference>
<comment type="caution">
    <text evidence="10">The sequence shown here is derived from an EMBL/GenBank/DDBJ whole genome shotgun (WGS) entry which is preliminary data.</text>
</comment>
<dbReference type="InParanoid" id="A0A3N0VA39"/>
<dbReference type="PANTHER" id="PTHR33885:SF3">
    <property type="entry name" value="PHAGE SHOCK PROTEIN C"/>
    <property type="match status" value="1"/>
</dbReference>
<feature type="region of interest" description="Disordered" evidence="7">
    <location>
        <begin position="78"/>
        <end position="109"/>
    </location>
</feature>